<dbReference type="FunFam" id="3.90.230.10:FF:000002">
    <property type="entry name" value="Xaa-Pro aminopeptidase 3"/>
    <property type="match status" value="1"/>
</dbReference>
<dbReference type="Gene3D" id="3.40.350.10">
    <property type="entry name" value="Creatinase/prolidase N-terminal domain"/>
    <property type="match status" value="1"/>
</dbReference>
<dbReference type="SUPFAM" id="SSF55920">
    <property type="entry name" value="Creatinase/aminopeptidase"/>
    <property type="match status" value="1"/>
</dbReference>
<evidence type="ECO:0000256" key="7">
    <source>
        <dbReference type="ARBA" id="ARBA00023211"/>
    </source>
</evidence>
<keyword evidence="12" id="KW-0031">Aminopeptidase</keyword>
<dbReference type="PANTHER" id="PTHR43226">
    <property type="entry name" value="XAA-PRO AMINOPEPTIDASE 3"/>
    <property type="match status" value="1"/>
</dbReference>
<sequence length="434" mass="49507">MPFSAQIYRERRRRLAEKTREGIAIIPTASEQIRSRDSDFPFRPVSYFYYLTGFAEPEAVLVIIAGEHERSILFCLKRDIKEEQWFGHRLGLEGAKKVSGVDEVYPISSLDKEMPWLLMDQRVVYLPGETSEWVERIKNWFVDIQIAMGKFRLHDQGDYRNAYDLLDEMRLIKQPEEISLLRQAAQISAYALNTAMRACSPGVAEYELEAVLAHKFRRENSVYAFQPIVAGGKNACILHYIENNCLLKNGDLVLMDIGCELDCYASDISRTFPVNGKFSREQKIIYKIVLAAQEAAIKRVKPGNNFFDLHRMAVRIITAGLIKHGLLTGELERLIKDKAYMRFFMHSLGHCVGLDTHDSGSKEIRDGQQVLRPGMVLTVEPGIYIQPDDATVDPKWRGIGIRIEDTVLVTESGCEILTAAAPKKIKDIEFLMRQ</sequence>
<comment type="similarity">
    <text evidence="3">Belongs to the peptidase M24B family.</text>
</comment>
<dbReference type="GO" id="GO:0030145">
    <property type="term" value="F:manganese ion binding"/>
    <property type="evidence" value="ECO:0007669"/>
    <property type="project" value="InterPro"/>
</dbReference>
<dbReference type="SUPFAM" id="SSF53092">
    <property type="entry name" value="Creatinase/prolidase N-terminal domain"/>
    <property type="match status" value="1"/>
</dbReference>
<dbReference type="InterPro" id="IPR029149">
    <property type="entry name" value="Creatin/AminoP/Spt16_N"/>
</dbReference>
<keyword evidence="7" id="KW-0464">Manganese</keyword>
<keyword evidence="6" id="KW-0378">Hydrolase</keyword>
<name>A0A2H0KQU5_9BACT</name>
<dbReference type="CDD" id="cd01087">
    <property type="entry name" value="Prolidase"/>
    <property type="match status" value="1"/>
</dbReference>
<evidence type="ECO:0000313" key="12">
    <source>
        <dbReference type="EMBL" id="PIQ74528.1"/>
    </source>
</evidence>
<evidence type="ECO:0000259" key="11">
    <source>
        <dbReference type="SMART" id="SM01011"/>
    </source>
</evidence>
<comment type="caution">
    <text evidence="12">The sequence shown here is derived from an EMBL/GenBank/DDBJ whole genome shotgun (WGS) entry which is preliminary data.</text>
</comment>
<dbReference type="PANTHER" id="PTHR43226:SF4">
    <property type="entry name" value="XAA-PRO AMINOPEPTIDASE 3"/>
    <property type="match status" value="1"/>
</dbReference>
<dbReference type="SMART" id="SM01011">
    <property type="entry name" value="AMP_N"/>
    <property type="match status" value="1"/>
</dbReference>
<evidence type="ECO:0000256" key="5">
    <source>
        <dbReference type="ARBA" id="ARBA00022723"/>
    </source>
</evidence>
<dbReference type="InterPro" id="IPR007865">
    <property type="entry name" value="Aminopep_P_N"/>
</dbReference>
<dbReference type="Proteomes" id="UP000231550">
    <property type="component" value="Unassembled WGS sequence"/>
</dbReference>
<dbReference type="EC" id="3.4.11.9" evidence="4"/>
<accession>A0A2H0KQU5</accession>
<dbReference type="EMBL" id="PCVN01000042">
    <property type="protein sequence ID" value="PIQ74528.1"/>
    <property type="molecule type" value="Genomic_DNA"/>
</dbReference>
<organism evidence="12 13">
    <name type="scientific">Candidatus Portnoybacteria bacterium CG11_big_fil_rev_8_21_14_0_20_44_10</name>
    <dbReference type="NCBI Taxonomy" id="1974818"/>
    <lineage>
        <taxon>Bacteria</taxon>
        <taxon>Candidatus Portnoyibacteriota</taxon>
    </lineage>
</organism>
<dbReference type="GO" id="GO:0006508">
    <property type="term" value="P:proteolysis"/>
    <property type="evidence" value="ECO:0007669"/>
    <property type="project" value="TreeGrafter"/>
</dbReference>
<dbReference type="AlphaFoldDB" id="A0A2H0KQU5"/>
<keyword evidence="5" id="KW-0479">Metal-binding</keyword>
<evidence type="ECO:0000256" key="9">
    <source>
        <dbReference type="ARBA" id="ARBA00075356"/>
    </source>
</evidence>
<proteinExistence type="inferred from homology"/>
<evidence type="ECO:0000256" key="10">
    <source>
        <dbReference type="ARBA" id="ARBA00081411"/>
    </source>
</evidence>
<dbReference type="InterPro" id="IPR036005">
    <property type="entry name" value="Creatinase/aminopeptidase-like"/>
</dbReference>
<dbReference type="GO" id="GO:0070006">
    <property type="term" value="F:metalloaminopeptidase activity"/>
    <property type="evidence" value="ECO:0007669"/>
    <property type="project" value="InterPro"/>
</dbReference>
<keyword evidence="12" id="KW-0645">Protease</keyword>
<evidence type="ECO:0000256" key="4">
    <source>
        <dbReference type="ARBA" id="ARBA00012574"/>
    </source>
</evidence>
<comment type="catalytic activity">
    <reaction evidence="1">
        <text>Release of any N-terminal amino acid, including proline, that is linked to proline, even from a dipeptide or tripeptide.</text>
        <dbReference type="EC" id="3.4.11.9"/>
    </reaction>
</comment>
<dbReference type="Pfam" id="PF05195">
    <property type="entry name" value="AMP_N"/>
    <property type="match status" value="1"/>
</dbReference>
<evidence type="ECO:0000256" key="3">
    <source>
        <dbReference type="ARBA" id="ARBA00008766"/>
    </source>
</evidence>
<evidence type="ECO:0000313" key="13">
    <source>
        <dbReference type="Proteomes" id="UP000231550"/>
    </source>
</evidence>
<protein>
    <recommendedName>
        <fullName evidence="8">Xaa-Pro aminopeptidase</fullName>
        <ecNumber evidence="4">3.4.11.9</ecNumber>
    </recommendedName>
    <alternativeName>
        <fullName evidence="9">Aminopeptidase P II</fullName>
    </alternativeName>
    <alternativeName>
        <fullName evidence="10">X-Pro aminopeptidase</fullName>
    </alternativeName>
</protein>
<gene>
    <name evidence="12" type="ORF">COV85_01645</name>
</gene>
<dbReference type="GO" id="GO:0005829">
    <property type="term" value="C:cytosol"/>
    <property type="evidence" value="ECO:0007669"/>
    <property type="project" value="TreeGrafter"/>
</dbReference>
<evidence type="ECO:0000256" key="6">
    <source>
        <dbReference type="ARBA" id="ARBA00022801"/>
    </source>
</evidence>
<dbReference type="Gene3D" id="3.90.230.10">
    <property type="entry name" value="Creatinase/methionine aminopeptidase superfamily"/>
    <property type="match status" value="1"/>
</dbReference>
<reference evidence="12 13" key="1">
    <citation type="submission" date="2017-09" db="EMBL/GenBank/DDBJ databases">
        <title>Depth-based differentiation of microbial function through sediment-hosted aquifers and enrichment of novel symbionts in the deep terrestrial subsurface.</title>
        <authorList>
            <person name="Probst A.J."/>
            <person name="Ladd B."/>
            <person name="Jarett J.K."/>
            <person name="Geller-Mcgrath D.E."/>
            <person name="Sieber C.M."/>
            <person name="Emerson J.B."/>
            <person name="Anantharaman K."/>
            <person name="Thomas B.C."/>
            <person name="Malmstrom R."/>
            <person name="Stieglmeier M."/>
            <person name="Klingl A."/>
            <person name="Woyke T."/>
            <person name="Ryan C.M."/>
            <person name="Banfield J.F."/>
        </authorList>
    </citation>
    <scope>NUCLEOTIDE SEQUENCE [LARGE SCALE GENOMIC DNA]</scope>
    <source>
        <strain evidence="12">CG11_big_fil_rev_8_21_14_0_20_44_10</strain>
    </source>
</reference>
<evidence type="ECO:0000256" key="1">
    <source>
        <dbReference type="ARBA" id="ARBA00001424"/>
    </source>
</evidence>
<evidence type="ECO:0000256" key="2">
    <source>
        <dbReference type="ARBA" id="ARBA00001936"/>
    </source>
</evidence>
<evidence type="ECO:0000256" key="8">
    <source>
        <dbReference type="ARBA" id="ARBA00069363"/>
    </source>
</evidence>
<dbReference type="Pfam" id="PF00557">
    <property type="entry name" value="Peptidase_M24"/>
    <property type="match status" value="1"/>
</dbReference>
<dbReference type="InterPro" id="IPR052433">
    <property type="entry name" value="X-Pro_dipept-like"/>
</dbReference>
<comment type="cofactor">
    <cofactor evidence="2">
        <name>Mn(2+)</name>
        <dbReference type="ChEBI" id="CHEBI:29035"/>
    </cofactor>
</comment>
<feature type="domain" description="Aminopeptidase P N-terminal" evidence="11">
    <location>
        <begin position="3"/>
        <end position="135"/>
    </location>
</feature>
<dbReference type="InterPro" id="IPR000994">
    <property type="entry name" value="Pept_M24"/>
</dbReference>